<dbReference type="InParanoid" id="A0A3N4KNM2"/>
<keyword evidence="2" id="KW-0521">NADP</keyword>
<dbReference type="FunFam" id="3.40.50.720:FF:000245">
    <property type="entry name" value="Short chain dehydrogenase, putative"/>
    <property type="match status" value="1"/>
</dbReference>
<dbReference type="STRING" id="1392247.A0A3N4KNM2"/>
<proteinExistence type="inferred from homology"/>
<dbReference type="GO" id="GO:0050664">
    <property type="term" value="F:oxidoreductase activity, acting on NAD(P)H, oxygen as acceptor"/>
    <property type="evidence" value="ECO:0007669"/>
    <property type="project" value="TreeGrafter"/>
</dbReference>
<evidence type="ECO:0000313" key="5">
    <source>
        <dbReference type="EMBL" id="RPB11048.1"/>
    </source>
</evidence>
<dbReference type="PANTHER" id="PTHR43008:SF4">
    <property type="entry name" value="CHAIN DEHYDROGENASE, PUTATIVE (AFU_ORTHOLOGUE AFUA_4G08710)-RELATED"/>
    <property type="match status" value="1"/>
</dbReference>
<dbReference type="PROSITE" id="PS00061">
    <property type="entry name" value="ADH_SHORT"/>
    <property type="match status" value="1"/>
</dbReference>
<dbReference type="EMBL" id="ML119138">
    <property type="protein sequence ID" value="RPB11048.1"/>
    <property type="molecule type" value="Genomic_DNA"/>
</dbReference>
<dbReference type="PRINTS" id="PR00081">
    <property type="entry name" value="GDHRDH"/>
</dbReference>
<dbReference type="OrthoDB" id="1669814at2759"/>
<organism evidence="5 6">
    <name type="scientific">Morchella conica CCBAS932</name>
    <dbReference type="NCBI Taxonomy" id="1392247"/>
    <lineage>
        <taxon>Eukaryota</taxon>
        <taxon>Fungi</taxon>
        <taxon>Dikarya</taxon>
        <taxon>Ascomycota</taxon>
        <taxon>Pezizomycotina</taxon>
        <taxon>Pezizomycetes</taxon>
        <taxon>Pezizales</taxon>
        <taxon>Morchellaceae</taxon>
        <taxon>Morchella</taxon>
    </lineage>
</organism>
<feature type="region of interest" description="Disordered" evidence="4">
    <location>
        <begin position="1"/>
        <end position="22"/>
    </location>
</feature>
<dbReference type="AlphaFoldDB" id="A0A3N4KNM2"/>
<evidence type="ECO:0000313" key="6">
    <source>
        <dbReference type="Proteomes" id="UP000277580"/>
    </source>
</evidence>
<accession>A0A3N4KNM2</accession>
<name>A0A3N4KNM2_9PEZI</name>
<dbReference type="InterPro" id="IPR036291">
    <property type="entry name" value="NAD(P)-bd_dom_sf"/>
</dbReference>
<dbReference type="Gene3D" id="3.40.50.720">
    <property type="entry name" value="NAD(P)-binding Rossmann-like Domain"/>
    <property type="match status" value="1"/>
</dbReference>
<protein>
    <submittedName>
        <fullName evidence="5">NAD(P)-binding protein</fullName>
    </submittedName>
</protein>
<gene>
    <name evidence="5" type="ORF">P167DRAFT_490019</name>
</gene>
<keyword evidence="6" id="KW-1185">Reference proteome</keyword>
<evidence type="ECO:0000256" key="1">
    <source>
        <dbReference type="ARBA" id="ARBA00006484"/>
    </source>
</evidence>
<dbReference type="Proteomes" id="UP000277580">
    <property type="component" value="Unassembled WGS sequence"/>
</dbReference>
<evidence type="ECO:0000256" key="2">
    <source>
        <dbReference type="ARBA" id="ARBA00022857"/>
    </source>
</evidence>
<dbReference type="InterPro" id="IPR002347">
    <property type="entry name" value="SDR_fam"/>
</dbReference>
<comment type="similarity">
    <text evidence="1">Belongs to the short-chain dehydrogenases/reductases (SDR) family.</text>
</comment>
<dbReference type="GO" id="GO:0016616">
    <property type="term" value="F:oxidoreductase activity, acting on the CH-OH group of donors, NAD or NADP as acceptor"/>
    <property type="evidence" value="ECO:0007669"/>
    <property type="project" value="UniProtKB-ARBA"/>
</dbReference>
<evidence type="ECO:0000256" key="4">
    <source>
        <dbReference type="SAM" id="MobiDB-lite"/>
    </source>
</evidence>
<evidence type="ECO:0000256" key="3">
    <source>
        <dbReference type="ARBA" id="ARBA00023002"/>
    </source>
</evidence>
<reference evidence="5 6" key="1">
    <citation type="journal article" date="2018" name="Nat. Ecol. Evol.">
        <title>Pezizomycetes genomes reveal the molecular basis of ectomycorrhizal truffle lifestyle.</title>
        <authorList>
            <person name="Murat C."/>
            <person name="Payen T."/>
            <person name="Noel B."/>
            <person name="Kuo A."/>
            <person name="Morin E."/>
            <person name="Chen J."/>
            <person name="Kohler A."/>
            <person name="Krizsan K."/>
            <person name="Balestrini R."/>
            <person name="Da Silva C."/>
            <person name="Montanini B."/>
            <person name="Hainaut M."/>
            <person name="Levati E."/>
            <person name="Barry K.W."/>
            <person name="Belfiori B."/>
            <person name="Cichocki N."/>
            <person name="Clum A."/>
            <person name="Dockter R.B."/>
            <person name="Fauchery L."/>
            <person name="Guy J."/>
            <person name="Iotti M."/>
            <person name="Le Tacon F."/>
            <person name="Lindquist E.A."/>
            <person name="Lipzen A."/>
            <person name="Malagnac F."/>
            <person name="Mello A."/>
            <person name="Molinier V."/>
            <person name="Miyauchi S."/>
            <person name="Poulain J."/>
            <person name="Riccioni C."/>
            <person name="Rubini A."/>
            <person name="Sitrit Y."/>
            <person name="Splivallo R."/>
            <person name="Traeger S."/>
            <person name="Wang M."/>
            <person name="Zifcakova L."/>
            <person name="Wipf D."/>
            <person name="Zambonelli A."/>
            <person name="Paolocci F."/>
            <person name="Nowrousian M."/>
            <person name="Ottonello S."/>
            <person name="Baldrian P."/>
            <person name="Spatafora J.W."/>
            <person name="Henrissat B."/>
            <person name="Nagy L.G."/>
            <person name="Aury J.M."/>
            <person name="Wincker P."/>
            <person name="Grigoriev I.V."/>
            <person name="Bonfante P."/>
            <person name="Martin F.M."/>
        </authorList>
    </citation>
    <scope>NUCLEOTIDE SEQUENCE [LARGE SCALE GENOMIC DNA]</scope>
    <source>
        <strain evidence="5 6">CCBAS932</strain>
    </source>
</reference>
<dbReference type="Pfam" id="PF13561">
    <property type="entry name" value="adh_short_C2"/>
    <property type="match status" value="1"/>
</dbReference>
<dbReference type="PRINTS" id="PR00080">
    <property type="entry name" value="SDRFAMILY"/>
</dbReference>
<sequence length="290" mass="31301">MRGPPKAPAQEADNLRTGNEAPTFLGTQKRLPEFNLVDRVVLVSGGARGLGLAQSEALLEAGAKVYALDRLEKPSPEFYNVQAKAQKELGTSLHYHQIDVRDEAGLNKTIEKIGKENGRLDGLIAAAGIQQETTAFDYNAADFNRMLEVNVTGVFLTAQAAAKQMVKFGNGGSIVMIASMSGTIANKGLACPAYNTSKSAVLQLARNLAAEWGTHGIRVNTISPGYILTAMVEDLFVKFPERRAEWSTQNMLGRLSQPKEYRGAAVFLLSDASTFMTGADLIMDGGHHSW</sequence>
<dbReference type="InterPro" id="IPR020904">
    <property type="entry name" value="Sc_DH/Rdtase_CS"/>
</dbReference>
<dbReference type="PANTHER" id="PTHR43008">
    <property type="entry name" value="BENZIL REDUCTASE"/>
    <property type="match status" value="1"/>
</dbReference>
<keyword evidence="3" id="KW-0560">Oxidoreductase</keyword>
<dbReference type="SUPFAM" id="SSF51735">
    <property type="entry name" value="NAD(P)-binding Rossmann-fold domains"/>
    <property type="match status" value="1"/>
</dbReference>